<evidence type="ECO:0000313" key="3">
    <source>
        <dbReference type="Proteomes" id="UP000075243"/>
    </source>
</evidence>
<feature type="region of interest" description="Disordered" evidence="1">
    <location>
        <begin position="45"/>
        <end position="69"/>
    </location>
</feature>
<name>A0A151SC05_CAJCA</name>
<proteinExistence type="predicted"/>
<feature type="compositionally biased region" description="Polar residues" evidence="1">
    <location>
        <begin position="48"/>
        <end position="62"/>
    </location>
</feature>
<sequence length="69" mass="7367">MLSRSDIAAASSTNWYSQPEALGVKSEESGGGGKGLLELNLSSPSSSYNWCSVPQTQGTMNTFEPRRVL</sequence>
<reference evidence="2" key="1">
    <citation type="journal article" date="2012" name="Nat. Biotechnol.">
        <title>Draft genome sequence of pigeonpea (Cajanus cajan), an orphan legume crop of resource-poor farmers.</title>
        <authorList>
            <person name="Varshney R.K."/>
            <person name="Chen W."/>
            <person name="Li Y."/>
            <person name="Bharti A.K."/>
            <person name="Saxena R.K."/>
            <person name="Schlueter J.A."/>
            <person name="Donoghue M.T."/>
            <person name="Azam S."/>
            <person name="Fan G."/>
            <person name="Whaley A.M."/>
            <person name="Farmer A.D."/>
            <person name="Sheridan J."/>
            <person name="Iwata A."/>
            <person name="Tuteja R."/>
            <person name="Penmetsa R.V."/>
            <person name="Wu W."/>
            <person name="Upadhyaya H.D."/>
            <person name="Yang S.P."/>
            <person name="Shah T."/>
            <person name="Saxena K.B."/>
            <person name="Michael T."/>
            <person name="McCombie W.R."/>
            <person name="Yang B."/>
            <person name="Zhang G."/>
            <person name="Yang H."/>
            <person name="Wang J."/>
            <person name="Spillane C."/>
            <person name="Cook D.R."/>
            <person name="May G.D."/>
            <person name="Xu X."/>
            <person name="Jackson S.A."/>
        </authorList>
    </citation>
    <scope>NUCLEOTIDE SEQUENCE [LARGE SCALE GENOMIC DNA]</scope>
</reference>
<dbReference type="Gramene" id="C.cajan_24454.t">
    <property type="protein sequence ID" value="C.cajan_24454.t.cds1"/>
    <property type="gene ID" value="C.cajan_24454"/>
</dbReference>
<evidence type="ECO:0000313" key="2">
    <source>
        <dbReference type="EMBL" id="KYP52365.1"/>
    </source>
</evidence>
<dbReference type="AlphaFoldDB" id="A0A151SC05"/>
<protein>
    <submittedName>
        <fullName evidence="2">Uncharacterized protein</fullName>
    </submittedName>
</protein>
<accession>A0A151SC05</accession>
<dbReference type="Proteomes" id="UP000075243">
    <property type="component" value="Unassembled WGS sequence"/>
</dbReference>
<gene>
    <name evidence="2" type="ORF">KK1_025670</name>
</gene>
<dbReference type="EMBL" id="KQ483424">
    <property type="protein sequence ID" value="KYP52365.1"/>
    <property type="molecule type" value="Genomic_DNA"/>
</dbReference>
<evidence type="ECO:0000256" key="1">
    <source>
        <dbReference type="SAM" id="MobiDB-lite"/>
    </source>
</evidence>
<keyword evidence="3" id="KW-1185">Reference proteome</keyword>
<organism evidence="2 3">
    <name type="scientific">Cajanus cajan</name>
    <name type="common">Pigeon pea</name>
    <name type="synonym">Cajanus indicus</name>
    <dbReference type="NCBI Taxonomy" id="3821"/>
    <lineage>
        <taxon>Eukaryota</taxon>
        <taxon>Viridiplantae</taxon>
        <taxon>Streptophyta</taxon>
        <taxon>Embryophyta</taxon>
        <taxon>Tracheophyta</taxon>
        <taxon>Spermatophyta</taxon>
        <taxon>Magnoliopsida</taxon>
        <taxon>eudicotyledons</taxon>
        <taxon>Gunneridae</taxon>
        <taxon>Pentapetalae</taxon>
        <taxon>rosids</taxon>
        <taxon>fabids</taxon>
        <taxon>Fabales</taxon>
        <taxon>Fabaceae</taxon>
        <taxon>Papilionoideae</taxon>
        <taxon>50 kb inversion clade</taxon>
        <taxon>NPAAA clade</taxon>
        <taxon>indigoferoid/millettioid clade</taxon>
        <taxon>Phaseoleae</taxon>
        <taxon>Cajanus</taxon>
    </lineage>
</organism>